<evidence type="ECO:0008006" key="3">
    <source>
        <dbReference type="Google" id="ProtNLM"/>
    </source>
</evidence>
<dbReference type="RefSeq" id="WP_367639695.1">
    <property type="nucleotide sequence ID" value="NZ_JBFNQN010000012.1"/>
</dbReference>
<dbReference type="Proteomes" id="UP001555826">
    <property type="component" value="Unassembled WGS sequence"/>
</dbReference>
<accession>A0ABV3PA95</accession>
<dbReference type="SUPFAM" id="SSF54593">
    <property type="entry name" value="Glyoxalase/Bleomycin resistance protein/Dihydroxybiphenyl dioxygenase"/>
    <property type="match status" value="1"/>
</dbReference>
<evidence type="ECO:0000313" key="1">
    <source>
        <dbReference type="EMBL" id="MEW9266559.1"/>
    </source>
</evidence>
<name>A0ABV3PA95_9ACTN</name>
<gene>
    <name evidence="1" type="ORF">AB1207_17550</name>
</gene>
<keyword evidence="2" id="KW-1185">Reference proteome</keyword>
<dbReference type="EMBL" id="JBFNQN010000012">
    <property type="protein sequence ID" value="MEW9266559.1"/>
    <property type="molecule type" value="Genomic_DNA"/>
</dbReference>
<protein>
    <recommendedName>
        <fullName evidence="3">VOC domain-containing protein</fullName>
    </recommendedName>
</protein>
<organism evidence="1 2">
    <name type="scientific">Kineococcus endophyticus</name>
    <dbReference type="NCBI Taxonomy" id="1181883"/>
    <lineage>
        <taxon>Bacteria</taxon>
        <taxon>Bacillati</taxon>
        <taxon>Actinomycetota</taxon>
        <taxon>Actinomycetes</taxon>
        <taxon>Kineosporiales</taxon>
        <taxon>Kineosporiaceae</taxon>
        <taxon>Kineococcus</taxon>
    </lineage>
</organism>
<dbReference type="Gene3D" id="3.10.180.10">
    <property type="entry name" value="2,3-Dihydroxybiphenyl 1,2-Dioxygenase, domain 1"/>
    <property type="match status" value="1"/>
</dbReference>
<proteinExistence type="predicted"/>
<reference evidence="1 2" key="1">
    <citation type="submission" date="2024-07" db="EMBL/GenBank/DDBJ databases">
        <authorList>
            <person name="Thanompreechachai J."/>
            <person name="Duangmal K."/>
        </authorList>
    </citation>
    <scope>NUCLEOTIDE SEQUENCE [LARGE SCALE GENOMIC DNA]</scope>
    <source>
        <strain evidence="1 2">KCTC 19886</strain>
    </source>
</reference>
<evidence type="ECO:0000313" key="2">
    <source>
        <dbReference type="Proteomes" id="UP001555826"/>
    </source>
</evidence>
<dbReference type="InterPro" id="IPR029068">
    <property type="entry name" value="Glyas_Bleomycin-R_OHBP_Dase"/>
</dbReference>
<sequence length="208" mass="22686">MEFLRALPVLPVHDLDAETTFYEALMFHVQHRDDDFVALESGGVLFGLRRTPAEVTVPPAGLSWQLQVDDVAEVLAAVRGGGLYVRETPHQQDGGQWTVRLATPAGYELLLEGPSTGTTVLDLRALALSLPDVVELVDEGRTGFRRMGGAWLARVAGDHAELHTGEGPDGITAVDLRTVTRDHLEELLRSAWEENPGPVPDVGPLRRE</sequence>
<comment type="caution">
    <text evidence="1">The sequence shown here is derived from an EMBL/GenBank/DDBJ whole genome shotgun (WGS) entry which is preliminary data.</text>
</comment>